<dbReference type="InterPro" id="IPR044538">
    <property type="entry name" value="Vta1-like"/>
</dbReference>
<dbReference type="GO" id="GO:0032511">
    <property type="term" value="P:late endosome to vacuole transport via multivesicular body sorting pathway"/>
    <property type="evidence" value="ECO:0007669"/>
    <property type="project" value="InterPro"/>
</dbReference>
<name>A0A5S6QLR8_TRIMR</name>
<dbReference type="Pfam" id="PF04652">
    <property type="entry name" value="Vta1"/>
    <property type="match status" value="1"/>
</dbReference>
<evidence type="ECO:0000256" key="1">
    <source>
        <dbReference type="ARBA" id="ARBA00004481"/>
    </source>
</evidence>
<dbReference type="GO" id="GO:0015031">
    <property type="term" value="P:protein transport"/>
    <property type="evidence" value="ECO:0007669"/>
    <property type="project" value="UniProtKB-KW"/>
</dbReference>
<keyword evidence="7" id="KW-0653">Protein transport</keyword>
<feature type="compositionally biased region" description="Basic and acidic residues" evidence="9">
    <location>
        <begin position="280"/>
        <end position="290"/>
    </location>
</feature>
<evidence type="ECO:0000256" key="6">
    <source>
        <dbReference type="ARBA" id="ARBA00022753"/>
    </source>
</evidence>
<evidence type="ECO:0000256" key="10">
    <source>
        <dbReference type="SAM" id="Phobius"/>
    </source>
</evidence>
<comment type="subcellular location">
    <subcellularLocation>
        <location evidence="2">Cytoplasm</location>
    </subcellularLocation>
    <subcellularLocation>
        <location evidence="1">Endosome membrane</location>
        <topology evidence="1">Peripheral membrane protein</topology>
    </subcellularLocation>
</comment>
<organism evidence="13 14">
    <name type="scientific">Trichuris muris</name>
    <name type="common">Mouse whipworm</name>
    <dbReference type="NCBI Taxonomy" id="70415"/>
    <lineage>
        <taxon>Eukaryota</taxon>
        <taxon>Metazoa</taxon>
        <taxon>Ecdysozoa</taxon>
        <taxon>Nematoda</taxon>
        <taxon>Enoplea</taxon>
        <taxon>Dorylaimia</taxon>
        <taxon>Trichinellida</taxon>
        <taxon>Trichuridae</taxon>
        <taxon>Trichuris</taxon>
    </lineage>
</organism>
<dbReference type="Pfam" id="PF18097">
    <property type="entry name" value="Vta1_C"/>
    <property type="match status" value="1"/>
</dbReference>
<dbReference type="Gene3D" id="1.25.40.270">
    <property type="entry name" value="Vacuolar protein sorting-associated protein vta1"/>
    <property type="match status" value="1"/>
</dbReference>
<keyword evidence="10" id="KW-0812">Transmembrane</keyword>
<dbReference type="InterPro" id="IPR023175">
    <property type="entry name" value="Vta1/CALS_N_sf"/>
</dbReference>
<evidence type="ECO:0000256" key="4">
    <source>
        <dbReference type="ARBA" id="ARBA00022448"/>
    </source>
</evidence>
<evidence type="ECO:0000256" key="2">
    <source>
        <dbReference type="ARBA" id="ARBA00004496"/>
    </source>
</evidence>
<dbReference type="Gene3D" id="1.20.5.420">
    <property type="entry name" value="Immunoglobulin FC, subunit C"/>
    <property type="match status" value="1"/>
</dbReference>
<dbReference type="WBParaSite" id="TMUE_2000008150.1">
    <property type="protein sequence ID" value="TMUE_2000008150.1"/>
    <property type="gene ID" value="WBGene00288045"/>
</dbReference>
<dbReference type="PANTHER" id="PTHR46009">
    <property type="entry name" value="VACUOLAR PROTEIN SORTING-ASSOCIATED PROTEIN VTA1 HOMOLOG"/>
    <property type="match status" value="1"/>
</dbReference>
<evidence type="ECO:0000256" key="8">
    <source>
        <dbReference type="ARBA" id="ARBA00023136"/>
    </source>
</evidence>
<feature type="domain" description="Vta1 C-terminal" evidence="12">
    <location>
        <begin position="289"/>
        <end position="324"/>
    </location>
</feature>
<evidence type="ECO:0000256" key="9">
    <source>
        <dbReference type="SAM" id="MobiDB-lite"/>
    </source>
</evidence>
<evidence type="ECO:0000259" key="11">
    <source>
        <dbReference type="Pfam" id="PF04652"/>
    </source>
</evidence>
<keyword evidence="6" id="KW-0967">Endosome</keyword>
<comment type="similarity">
    <text evidence="3">Belongs to the VTA1 family.</text>
</comment>
<keyword evidence="4" id="KW-0813">Transport</keyword>
<feature type="compositionally biased region" description="Polar residues" evidence="9">
    <location>
        <begin position="243"/>
        <end position="259"/>
    </location>
</feature>
<feature type="compositionally biased region" description="Polar residues" evidence="9">
    <location>
        <begin position="268"/>
        <end position="279"/>
    </location>
</feature>
<dbReference type="InterPro" id="IPR041212">
    <property type="entry name" value="Vta1_C"/>
</dbReference>
<keyword evidence="5" id="KW-0963">Cytoplasm</keyword>
<evidence type="ECO:0000313" key="13">
    <source>
        <dbReference type="Proteomes" id="UP000046395"/>
    </source>
</evidence>
<evidence type="ECO:0000256" key="7">
    <source>
        <dbReference type="ARBA" id="ARBA00022927"/>
    </source>
</evidence>
<proteinExistence type="inferred from homology"/>
<keyword evidence="10" id="KW-1133">Transmembrane helix</keyword>
<feature type="transmembrane region" description="Helical" evidence="10">
    <location>
        <begin position="51"/>
        <end position="70"/>
    </location>
</feature>
<evidence type="ECO:0000256" key="5">
    <source>
        <dbReference type="ARBA" id="ARBA00022490"/>
    </source>
</evidence>
<protein>
    <submittedName>
        <fullName evidence="14">Vta1 C-terminal domain-containing protein</fullName>
    </submittedName>
</protein>
<dbReference type="GO" id="GO:0005771">
    <property type="term" value="C:multivesicular body"/>
    <property type="evidence" value="ECO:0007669"/>
    <property type="project" value="TreeGrafter"/>
</dbReference>
<evidence type="ECO:0000256" key="3">
    <source>
        <dbReference type="ARBA" id="ARBA00007895"/>
    </source>
</evidence>
<dbReference type="GO" id="GO:0010008">
    <property type="term" value="C:endosome membrane"/>
    <property type="evidence" value="ECO:0007669"/>
    <property type="project" value="UniProtKB-SubCell"/>
</dbReference>
<dbReference type="Proteomes" id="UP000046395">
    <property type="component" value="Unassembled WGS sequence"/>
</dbReference>
<keyword evidence="8 10" id="KW-0472">Membrane</keyword>
<dbReference type="InterPro" id="IPR039431">
    <property type="entry name" value="Vta1/CALS_N"/>
</dbReference>
<evidence type="ECO:0000313" key="14">
    <source>
        <dbReference type="WBParaSite" id="TMUE_2000008150.1"/>
    </source>
</evidence>
<feature type="domain" description="Vta1/callose synthase N-terminal" evidence="11">
    <location>
        <begin position="82"/>
        <end position="223"/>
    </location>
</feature>
<sequence length="330" mass="37118">MRHASLATNLIVVVSYSKSGADRKKNLFIDQFFFNDEHLKRNSELNVAVKLFRLILQPLGSLLCLLSLLISMASMPEKYKHLSPYLTLSNEHAKRDPAIHYWCLVYFVQRAIEIDKKSPDCTAFLGEKLKYLEEFKAQNRQLREITDELEAQCHLEEYSKKLFTFADNSDRSGVFNKNIVKAFHSAAHLMDVLTTFGELSESIAEMRKYARWKAAYLFTCMKEGLVPVPGPMEDAEGKGGVQGDSTGTVNAAASSSRSPAQEALSPRGNESLNGSQSTNEYEKSLTRSEEYSKAQKLCKYAISALEYEDINTAIDNISKALELLKAERGE</sequence>
<reference evidence="14" key="1">
    <citation type="submission" date="2019-12" db="UniProtKB">
        <authorList>
            <consortium name="WormBaseParasite"/>
        </authorList>
    </citation>
    <scope>IDENTIFICATION</scope>
</reference>
<feature type="region of interest" description="Disordered" evidence="9">
    <location>
        <begin position="231"/>
        <end position="290"/>
    </location>
</feature>
<evidence type="ECO:0000259" key="12">
    <source>
        <dbReference type="Pfam" id="PF18097"/>
    </source>
</evidence>
<dbReference type="AlphaFoldDB" id="A0A5S6QLR8"/>
<accession>A0A5S6QLR8</accession>
<dbReference type="PANTHER" id="PTHR46009:SF1">
    <property type="entry name" value="VACUOLAR PROTEIN SORTING-ASSOCIATED PROTEIN VTA1 HOMOLOG"/>
    <property type="match status" value="1"/>
</dbReference>
<keyword evidence="13" id="KW-1185">Reference proteome</keyword>
<dbReference type="STRING" id="70415.A0A5S6QLR8"/>